<proteinExistence type="predicted"/>
<organism evidence="2 3">
    <name type="scientific">Trichomonas vaginalis (strain ATCC PRA-98 / G3)</name>
    <dbReference type="NCBI Taxonomy" id="412133"/>
    <lineage>
        <taxon>Eukaryota</taxon>
        <taxon>Metamonada</taxon>
        <taxon>Parabasalia</taxon>
        <taxon>Trichomonadida</taxon>
        <taxon>Trichomonadidae</taxon>
        <taxon>Trichomonas</taxon>
    </lineage>
</organism>
<dbReference type="KEGG" id="tva:75639189"/>
<name>A2F4V7_TRIV3</name>
<dbReference type="SMR" id="A2F4V7"/>
<dbReference type="VEuPathDB" id="TrichDB:TVAG_196250"/>
<reference evidence="2" key="1">
    <citation type="submission" date="2006-10" db="EMBL/GenBank/DDBJ databases">
        <authorList>
            <person name="Amadeo P."/>
            <person name="Zhao Q."/>
            <person name="Wortman J."/>
            <person name="Fraser-Liggett C."/>
            <person name="Carlton J."/>
        </authorList>
    </citation>
    <scope>NUCLEOTIDE SEQUENCE</scope>
    <source>
        <strain evidence="2">G3</strain>
    </source>
</reference>
<gene>
    <name evidence="2" type="ORF">TVAG_196250</name>
</gene>
<dbReference type="RefSeq" id="XP_001312994.1">
    <property type="nucleotide sequence ID" value="XM_001312993.1"/>
</dbReference>
<dbReference type="Proteomes" id="UP000001542">
    <property type="component" value="Unassembled WGS sequence"/>
</dbReference>
<dbReference type="EMBL" id="DS113615">
    <property type="protein sequence ID" value="EAY00065.1"/>
    <property type="molecule type" value="Genomic_DNA"/>
</dbReference>
<protein>
    <submittedName>
        <fullName evidence="2">Uncharacterized protein</fullName>
    </submittedName>
</protein>
<feature type="region of interest" description="Disordered" evidence="1">
    <location>
        <begin position="122"/>
        <end position="157"/>
    </location>
</feature>
<dbReference type="AlphaFoldDB" id="A2F4V7"/>
<evidence type="ECO:0000313" key="2">
    <source>
        <dbReference type="EMBL" id="EAY00065.1"/>
    </source>
</evidence>
<keyword evidence="3" id="KW-1185">Reference proteome</keyword>
<dbReference type="VEuPathDB" id="TrichDB:TVAGG3_0088490"/>
<sequence length="157" mass="17718">MKLPVFAQILCFKNPGDPGYTMVKVDKGNIKFDTARNITLEEYKKIIGELRGAASKAAQARHLQNKIKNRRTFQCPAPFKIEEPRDQMICQVAHTQTETGVCDDSTLEDLLNISLGNPLVESPQDADFSTLGNDFQDFELDPTPDDQSTDEEFPEYF</sequence>
<reference evidence="2" key="2">
    <citation type="journal article" date="2007" name="Science">
        <title>Draft genome sequence of the sexually transmitted pathogen Trichomonas vaginalis.</title>
        <authorList>
            <person name="Carlton J.M."/>
            <person name="Hirt R.P."/>
            <person name="Silva J.C."/>
            <person name="Delcher A.L."/>
            <person name="Schatz M."/>
            <person name="Zhao Q."/>
            <person name="Wortman J.R."/>
            <person name="Bidwell S.L."/>
            <person name="Alsmark U.C.M."/>
            <person name="Besteiro S."/>
            <person name="Sicheritz-Ponten T."/>
            <person name="Noel C.J."/>
            <person name="Dacks J.B."/>
            <person name="Foster P.G."/>
            <person name="Simillion C."/>
            <person name="Van de Peer Y."/>
            <person name="Miranda-Saavedra D."/>
            <person name="Barton G.J."/>
            <person name="Westrop G.D."/>
            <person name="Mueller S."/>
            <person name="Dessi D."/>
            <person name="Fiori P.L."/>
            <person name="Ren Q."/>
            <person name="Paulsen I."/>
            <person name="Zhang H."/>
            <person name="Bastida-Corcuera F.D."/>
            <person name="Simoes-Barbosa A."/>
            <person name="Brown M.T."/>
            <person name="Hayes R.D."/>
            <person name="Mukherjee M."/>
            <person name="Okumura C.Y."/>
            <person name="Schneider R."/>
            <person name="Smith A.J."/>
            <person name="Vanacova S."/>
            <person name="Villalvazo M."/>
            <person name="Haas B.J."/>
            <person name="Pertea M."/>
            <person name="Feldblyum T.V."/>
            <person name="Utterback T.R."/>
            <person name="Shu C.L."/>
            <person name="Osoegawa K."/>
            <person name="de Jong P.J."/>
            <person name="Hrdy I."/>
            <person name="Horvathova L."/>
            <person name="Zubacova Z."/>
            <person name="Dolezal P."/>
            <person name="Malik S.B."/>
            <person name="Logsdon J.M. Jr."/>
            <person name="Henze K."/>
            <person name="Gupta A."/>
            <person name="Wang C.C."/>
            <person name="Dunne R.L."/>
            <person name="Upcroft J.A."/>
            <person name="Upcroft P."/>
            <person name="White O."/>
            <person name="Salzberg S.L."/>
            <person name="Tang P."/>
            <person name="Chiu C.-H."/>
            <person name="Lee Y.-S."/>
            <person name="Embley T.M."/>
            <person name="Coombs G.H."/>
            <person name="Mottram J.C."/>
            <person name="Tachezy J."/>
            <person name="Fraser-Liggett C.M."/>
            <person name="Johnson P.J."/>
        </authorList>
    </citation>
    <scope>NUCLEOTIDE SEQUENCE [LARGE SCALE GENOMIC DNA]</scope>
    <source>
        <strain evidence="2">G3</strain>
    </source>
</reference>
<evidence type="ECO:0000256" key="1">
    <source>
        <dbReference type="SAM" id="MobiDB-lite"/>
    </source>
</evidence>
<dbReference type="InParanoid" id="A2F4V7"/>
<accession>A2F4V7</accession>
<feature type="compositionally biased region" description="Acidic residues" evidence="1">
    <location>
        <begin position="136"/>
        <end position="157"/>
    </location>
</feature>
<evidence type="ECO:0000313" key="3">
    <source>
        <dbReference type="Proteomes" id="UP000001542"/>
    </source>
</evidence>